<evidence type="ECO:0000256" key="4">
    <source>
        <dbReference type="ARBA" id="ARBA00023242"/>
    </source>
</evidence>
<dbReference type="Proteomes" id="UP000676336">
    <property type="component" value="Unassembled WGS sequence"/>
</dbReference>
<feature type="coiled-coil region" evidence="5">
    <location>
        <begin position="22"/>
        <end position="49"/>
    </location>
</feature>
<proteinExistence type="predicted"/>
<evidence type="ECO:0000256" key="2">
    <source>
        <dbReference type="ARBA" id="ARBA00022723"/>
    </source>
</evidence>
<evidence type="ECO:0000256" key="3">
    <source>
        <dbReference type="ARBA" id="ARBA00023054"/>
    </source>
</evidence>
<dbReference type="GO" id="GO:0005634">
    <property type="term" value="C:nucleus"/>
    <property type="evidence" value="ECO:0007669"/>
    <property type="project" value="UniProtKB-SubCell"/>
</dbReference>
<evidence type="ECO:0000256" key="1">
    <source>
        <dbReference type="ARBA" id="ARBA00004123"/>
    </source>
</evidence>
<feature type="non-terminal residue" evidence="7">
    <location>
        <position position="1"/>
    </location>
</feature>
<evidence type="ECO:0000313" key="7">
    <source>
        <dbReference type="EMBL" id="CAF5200622.1"/>
    </source>
</evidence>
<sequence>TKKISYTLYKPRKYQFKSTRFKTRSEQEIKKCEKELLSLEERIREVDSQVHHLQHISVTTATDERMQLRKLQINATDLKDLANRLCNGLVKKRMEMNTTKTLAFIFGLNIQNRSSDGVFVYHCGRLIKMYEKVGQANKKILYCRGVVGIVDIPSIVLETTHNKQSFVDEKEYHFLLKNMGEYMRQYWTDTGIEHYVQEFWETYGMKICLII</sequence>
<comment type="caution">
    <text evidence="7">The sequence shown here is derived from an EMBL/GenBank/DDBJ whole genome shotgun (WGS) entry which is preliminary data.</text>
</comment>
<keyword evidence="3 5" id="KW-0175">Coiled coil</keyword>
<dbReference type="AlphaFoldDB" id="A0A8S3IM82"/>
<name>A0A8S3IM82_9BILA</name>
<keyword evidence="4" id="KW-0539">Nucleus</keyword>
<comment type="subcellular location">
    <subcellularLocation>
        <location evidence="1">Nucleus</location>
    </subcellularLocation>
</comment>
<evidence type="ECO:0000259" key="6">
    <source>
        <dbReference type="Pfam" id="PF17942"/>
    </source>
</evidence>
<reference evidence="7" key="1">
    <citation type="submission" date="2021-02" db="EMBL/GenBank/DDBJ databases">
        <authorList>
            <person name="Nowell W R."/>
        </authorList>
    </citation>
    <scope>NUCLEOTIDE SEQUENCE</scope>
</reference>
<evidence type="ECO:0000256" key="5">
    <source>
        <dbReference type="SAM" id="Coils"/>
    </source>
</evidence>
<dbReference type="EMBL" id="CAJOBI010332360">
    <property type="protein sequence ID" value="CAF5200622.1"/>
    <property type="molecule type" value="Genomic_DNA"/>
</dbReference>
<dbReference type="Pfam" id="PF17942">
    <property type="entry name" value="Morc6_S5"/>
    <property type="match status" value="1"/>
</dbReference>
<dbReference type="PANTHER" id="PTHR23337:SF3">
    <property type="entry name" value="MORC FAMILY CW-TYPE ZINC FINGER 2"/>
    <property type="match status" value="1"/>
</dbReference>
<keyword evidence="2" id="KW-0479">Metal-binding</keyword>
<organism evidence="7 8">
    <name type="scientific">Rotaria magnacalcarata</name>
    <dbReference type="NCBI Taxonomy" id="392030"/>
    <lineage>
        <taxon>Eukaryota</taxon>
        <taxon>Metazoa</taxon>
        <taxon>Spiralia</taxon>
        <taxon>Gnathifera</taxon>
        <taxon>Rotifera</taxon>
        <taxon>Eurotatoria</taxon>
        <taxon>Bdelloidea</taxon>
        <taxon>Philodinida</taxon>
        <taxon>Philodinidae</taxon>
        <taxon>Rotaria</taxon>
    </lineage>
</organism>
<protein>
    <recommendedName>
        <fullName evidence="6">Morc S5 domain-containing protein</fullName>
    </recommendedName>
</protein>
<feature type="domain" description="Morc S5" evidence="6">
    <location>
        <begin position="65"/>
        <end position="187"/>
    </location>
</feature>
<evidence type="ECO:0000313" key="8">
    <source>
        <dbReference type="Proteomes" id="UP000676336"/>
    </source>
</evidence>
<dbReference type="InterPro" id="IPR041006">
    <property type="entry name" value="Morc_S5"/>
</dbReference>
<dbReference type="PANTHER" id="PTHR23337">
    <property type="entry name" value="ZINC FINGER CW-TYPE COILED-COIL DOMAIN PROTEIN 1"/>
    <property type="match status" value="1"/>
</dbReference>
<accession>A0A8S3IM82</accession>
<dbReference type="GO" id="GO:0046872">
    <property type="term" value="F:metal ion binding"/>
    <property type="evidence" value="ECO:0007669"/>
    <property type="project" value="UniProtKB-KW"/>
</dbReference>
<gene>
    <name evidence="7" type="ORF">SMN809_LOCUS75382</name>
</gene>